<accession>A0A0A0HTE0</accession>
<sequence length="66" mass="7322">MDLGYSSQQSVPAAYSRPVRLRSQKEVGIGNMSQNASKSCSRMVFWGRGQQGIAAHDRMLYQSLAE</sequence>
<reference evidence="1 2" key="1">
    <citation type="journal article" date="2011" name="PLoS Genet.">
        <title>Comparative genomic analysis of human fungal pathogens causing paracoccidioidomycosis.</title>
        <authorList>
            <person name="Desjardins C.A."/>
            <person name="Champion M.D."/>
            <person name="Holder J.W."/>
            <person name="Muszewska A."/>
            <person name="Goldberg J."/>
            <person name="Bailao A.M."/>
            <person name="Brigido M.M."/>
            <person name="Ferreira M.E."/>
            <person name="Garcia A.M."/>
            <person name="Grynberg M."/>
            <person name="Gujja S."/>
            <person name="Heiman D.I."/>
            <person name="Henn M.R."/>
            <person name="Kodira C.D."/>
            <person name="Leon-Narvaez H."/>
            <person name="Longo L.V."/>
            <person name="Ma L.J."/>
            <person name="Malavazi I."/>
            <person name="Matsuo A.L."/>
            <person name="Morais F.V."/>
            <person name="Pereira M."/>
            <person name="Rodriguez-Brito S."/>
            <person name="Sakthikumar S."/>
            <person name="Salem-Izacc S.M."/>
            <person name="Sykes S.M."/>
            <person name="Teixeira M.M."/>
            <person name="Vallejo M.C."/>
            <person name="Walter M.E."/>
            <person name="Yandava C."/>
            <person name="Young S."/>
            <person name="Zeng Q."/>
            <person name="Zucker J."/>
            <person name="Felipe M.S."/>
            <person name="Goldman G.H."/>
            <person name="Haas B.J."/>
            <person name="McEwen J.G."/>
            <person name="Nino-Vega G."/>
            <person name="Puccia R."/>
            <person name="San-Blas G."/>
            <person name="Soares C.M."/>
            <person name="Birren B.W."/>
            <person name="Cuomo C.A."/>
        </authorList>
    </citation>
    <scope>NUCLEOTIDE SEQUENCE [LARGE SCALE GENOMIC DNA]</scope>
    <source>
        <strain evidence="1 2">Pb18</strain>
    </source>
</reference>
<evidence type="ECO:0000313" key="1">
    <source>
        <dbReference type="EMBL" id="KGM92484.1"/>
    </source>
</evidence>
<dbReference type="KEGG" id="pbn:PADG_11306"/>
<protein>
    <submittedName>
        <fullName evidence="1">Uncharacterized protein</fullName>
    </submittedName>
</protein>
<dbReference type="AlphaFoldDB" id="A0A0A0HTE0"/>
<dbReference type="HOGENOM" id="CLU_2831847_0_0_1"/>
<name>A0A0A0HTE0_PARBD</name>
<gene>
    <name evidence="1" type="ORF">PADG_11306</name>
</gene>
<dbReference type="EMBL" id="KN275958">
    <property type="protein sequence ID" value="KGM92484.1"/>
    <property type="molecule type" value="Genomic_DNA"/>
</dbReference>
<dbReference type="VEuPathDB" id="FungiDB:PADG_11306"/>
<dbReference type="InParanoid" id="A0A0A0HTE0"/>
<proteinExistence type="predicted"/>
<evidence type="ECO:0000313" key="2">
    <source>
        <dbReference type="Proteomes" id="UP000001628"/>
    </source>
</evidence>
<dbReference type="RefSeq" id="XP_010757864.1">
    <property type="nucleotide sequence ID" value="XM_010759562.1"/>
</dbReference>
<keyword evidence="2" id="KW-1185">Reference proteome</keyword>
<dbReference type="Proteomes" id="UP000001628">
    <property type="component" value="Unassembled WGS sequence"/>
</dbReference>
<dbReference type="GeneID" id="22587203"/>
<organism evidence="1 2">
    <name type="scientific">Paracoccidioides brasiliensis (strain Pb18)</name>
    <dbReference type="NCBI Taxonomy" id="502780"/>
    <lineage>
        <taxon>Eukaryota</taxon>
        <taxon>Fungi</taxon>
        <taxon>Dikarya</taxon>
        <taxon>Ascomycota</taxon>
        <taxon>Pezizomycotina</taxon>
        <taxon>Eurotiomycetes</taxon>
        <taxon>Eurotiomycetidae</taxon>
        <taxon>Onygenales</taxon>
        <taxon>Ajellomycetaceae</taxon>
        <taxon>Paracoccidioides</taxon>
    </lineage>
</organism>